<accession>A0A4Q1K749</accession>
<organism evidence="3 4">
    <name type="scientific">Flavobacterium amnicola</name>
    <dbReference type="NCBI Taxonomy" id="2506422"/>
    <lineage>
        <taxon>Bacteria</taxon>
        <taxon>Pseudomonadati</taxon>
        <taxon>Bacteroidota</taxon>
        <taxon>Flavobacteriia</taxon>
        <taxon>Flavobacteriales</taxon>
        <taxon>Flavobacteriaceae</taxon>
        <taxon>Flavobacterium</taxon>
    </lineage>
</organism>
<feature type="domain" description="DUF3857" evidence="2">
    <location>
        <begin position="68"/>
        <end position="214"/>
    </location>
</feature>
<feature type="domain" description="Transglutaminase-like" evidence="1">
    <location>
        <begin position="319"/>
        <end position="395"/>
    </location>
</feature>
<dbReference type="Proteomes" id="UP000290283">
    <property type="component" value="Unassembled WGS sequence"/>
</dbReference>
<dbReference type="OrthoDB" id="98874at2"/>
<dbReference type="InterPro" id="IPR024618">
    <property type="entry name" value="DUF3857"/>
</dbReference>
<dbReference type="Gene3D" id="3.10.620.30">
    <property type="match status" value="1"/>
</dbReference>
<dbReference type="Pfam" id="PF01841">
    <property type="entry name" value="Transglut_core"/>
    <property type="match status" value="1"/>
</dbReference>
<dbReference type="Gene3D" id="2.60.120.1130">
    <property type="match status" value="1"/>
</dbReference>
<name>A0A4Q1K749_9FLAO</name>
<gene>
    <name evidence="3" type="ORF">EQG63_05310</name>
</gene>
<protein>
    <submittedName>
        <fullName evidence="3">DUF3857 domain-containing protein</fullName>
    </submittedName>
</protein>
<dbReference type="EMBL" id="SBKO01000001">
    <property type="protein sequence ID" value="RXR21360.1"/>
    <property type="molecule type" value="Genomic_DNA"/>
</dbReference>
<dbReference type="RefSeq" id="WP_129435166.1">
    <property type="nucleotide sequence ID" value="NZ_SBKO01000001.1"/>
</dbReference>
<evidence type="ECO:0000259" key="1">
    <source>
        <dbReference type="Pfam" id="PF01841"/>
    </source>
</evidence>
<evidence type="ECO:0000259" key="2">
    <source>
        <dbReference type="Pfam" id="PF12969"/>
    </source>
</evidence>
<dbReference type="AlphaFoldDB" id="A0A4Q1K749"/>
<keyword evidence="4" id="KW-1185">Reference proteome</keyword>
<dbReference type="Gene3D" id="2.60.40.3140">
    <property type="match status" value="1"/>
</dbReference>
<comment type="caution">
    <text evidence="3">The sequence shown here is derived from an EMBL/GenBank/DDBJ whole genome shotgun (WGS) entry which is preliminary data.</text>
</comment>
<dbReference type="InterPro" id="IPR002931">
    <property type="entry name" value="Transglutaminase-like"/>
</dbReference>
<evidence type="ECO:0000313" key="4">
    <source>
        <dbReference type="Proteomes" id="UP000290283"/>
    </source>
</evidence>
<sequence length="668" mass="77042">MRNFIGLLMALLCVQTYGQKQELGNVTIEELKERRNPNDTSAVATVLFEKGRTFFEYKQDNGFFVMTEVEVKLKIYKKEGYDYANKIISYYTGGNSDESVDFSKAITYNLVNGNVEKTKLKSDGEFNQQKNKYWAERKISMPNVKEGSIIEYKYTIKSPYSSSLPEWKFQRQIPVNYSEYNTDIPEFYTYNVYRKGTFKINETKSQKNKSITLTEKIISRGQNGKAYETITTNINYIDASVNYSATNVPALKDEEYVNNIDNYTSAIQHELASTQFRNQEVEYFSTTWDAVVKNIYENSDFGAQLNKTGYFEKDIDALVSASSTKNEKINAIFNFVKSKMKWNNFRGYICDEGVKEAYKTKVGGVAEINLMLTAMLRYAGIEANPVLLSTRDNGIAFFPNRKAYNYVISGVEDGEEVILLDATNPYSEPNILPINDLNWFGRMIRRNGTSAEINLNSKMISKEIVRALVSLKANGEITGKINEQYTDYNGFVFRNKYNALSEDAYLEKLEKRYNGIQISEYTIQNKQNYSSPIIETYSFVNSNAVEIIGGKIYFSPLFFLTTYDNPFKQDIREYPIDFTYPNQEKYLFVIEIPEGYEVESLPKPINLAFSDNSMTFKFNILNEGRKINVSSLFEINTSIYSPDNYEELKAFYTEMIKKQTEKIVLKKV</sequence>
<dbReference type="Pfam" id="PF12969">
    <property type="entry name" value="DUF3857"/>
    <property type="match status" value="1"/>
</dbReference>
<evidence type="ECO:0000313" key="3">
    <source>
        <dbReference type="EMBL" id="RXR21360.1"/>
    </source>
</evidence>
<proteinExistence type="predicted"/>
<reference evidence="4" key="1">
    <citation type="submission" date="2019-01" db="EMBL/GenBank/DDBJ databases">
        <title>Cytophagaceae bacterium strain CAR-16.</title>
        <authorList>
            <person name="Chen W.-M."/>
        </authorList>
    </citation>
    <scope>NUCLEOTIDE SEQUENCE [LARGE SCALE GENOMIC DNA]</scope>
    <source>
        <strain evidence="4">LLJ-11</strain>
    </source>
</reference>